<dbReference type="PANTHER" id="PTHR33710">
    <property type="entry name" value="BNAC02G09200D PROTEIN"/>
    <property type="match status" value="1"/>
</dbReference>
<dbReference type="PANTHER" id="PTHR33710:SF86">
    <property type="entry name" value="VIRAL MOVEMENT PROTEIN"/>
    <property type="match status" value="1"/>
</dbReference>
<dbReference type="EMBL" id="QGKV02000649">
    <property type="protein sequence ID" value="KAF3578223.1"/>
    <property type="molecule type" value="Genomic_DNA"/>
</dbReference>
<protein>
    <recommendedName>
        <fullName evidence="3">Endonuclease/exonuclease/phosphatase domain-containing protein</fullName>
    </recommendedName>
</protein>
<comment type="caution">
    <text evidence="1">The sequence shown here is derived from an EMBL/GenBank/DDBJ whole genome shotgun (WGS) entry which is preliminary data.</text>
</comment>
<dbReference type="InterPro" id="IPR036691">
    <property type="entry name" value="Endo/exonu/phosph_ase_sf"/>
</dbReference>
<proteinExistence type="predicted"/>
<keyword evidence="2" id="KW-1185">Reference proteome</keyword>
<accession>A0ABQ7DJI6</accession>
<gene>
    <name evidence="1" type="ORF">DY000_02034238</name>
</gene>
<evidence type="ECO:0008006" key="3">
    <source>
        <dbReference type="Google" id="ProtNLM"/>
    </source>
</evidence>
<evidence type="ECO:0000313" key="2">
    <source>
        <dbReference type="Proteomes" id="UP000266723"/>
    </source>
</evidence>
<organism evidence="1 2">
    <name type="scientific">Brassica cretica</name>
    <name type="common">Mustard</name>
    <dbReference type="NCBI Taxonomy" id="69181"/>
    <lineage>
        <taxon>Eukaryota</taxon>
        <taxon>Viridiplantae</taxon>
        <taxon>Streptophyta</taxon>
        <taxon>Embryophyta</taxon>
        <taxon>Tracheophyta</taxon>
        <taxon>Spermatophyta</taxon>
        <taxon>Magnoliopsida</taxon>
        <taxon>eudicotyledons</taxon>
        <taxon>Gunneridae</taxon>
        <taxon>Pentapetalae</taxon>
        <taxon>rosids</taxon>
        <taxon>malvids</taxon>
        <taxon>Brassicales</taxon>
        <taxon>Brassicaceae</taxon>
        <taxon>Brassiceae</taxon>
        <taxon>Brassica</taxon>
    </lineage>
</organism>
<dbReference type="SUPFAM" id="SSF56219">
    <property type="entry name" value="DNase I-like"/>
    <property type="match status" value="1"/>
</dbReference>
<name>A0ABQ7DJI6_BRACR</name>
<reference evidence="1 2" key="1">
    <citation type="journal article" date="2020" name="BMC Genomics">
        <title>Intraspecific diversification of the crop wild relative Brassica cretica Lam. using demographic model selection.</title>
        <authorList>
            <person name="Kioukis A."/>
            <person name="Michalopoulou V.A."/>
            <person name="Briers L."/>
            <person name="Pirintsos S."/>
            <person name="Studholme D.J."/>
            <person name="Pavlidis P."/>
            <person name="Sarris P.F."/>
        </authorList>
    </citation>
    <scope>NUCLEOTIDE SEQUENCE [LARGE SCALE GENOMIC DNA]</scope>
    <source>
        <strain evidence="2">cv. PFS-1207/04</strain>
    </source>
</reference>
<sequence>MRTSNHSSYPLSIIDVAGMHDMVTVLQVAEIFEEQAKGSPFTWWNNQEDNPIAKKIDHSLINQAWSNSFFDSYADYLERGQSDHAPCLFKMPSLRRQIPSIVGSNQFKLVRSMKCLKKDLRRLNKRHYSGISERVKEQGARVEVLQWVLLTNPNRATAVEEHRERDKLNKLLTAEQKFYRQRSRVRWADVGDRNTSFYHKTVDQRVTQNHIHFLRDENESFIGTNSGIKDHSAAYLQRILGHTDMPTSPVNVDTL</sequence>
<evidence type="ECO:0000313" key="1">
    <source>
        <dbReference type="EMBL" id="KAF3578223.1"/>
    </source>
</evidence>
<dbReference type="Proteomes" id="UP000266723">
    <property type="component" value="Unassembled WGS sequence"/>
</dbReference>